<evidence type="ECO:0000313" key="3">
    <source>
        <dbReference type="Proteomes" id="UP000276133"/>
    </source>
</evidence>
<feature type="region of interest" description="Disordered" evidence="1">
    <location>
        <begin position="125"/>
        <end position="144"/>
    </location>
</feature>
<comment type="caution">
    <text evidence="2">The sequence shown here is derived from an EMBL/GenBank/DDBJ whole genome shotgun (WGS) entry which is preliminary data.</text>
</comment>
<accession>A0A3M7PIY9</accession>
<name>A0A3M7PIY9_BRAPC</name>
<evidence type="ECO:0000313" key="2">
    <source>
        <dbReference type="EMBL" id="RMZ99071.1"/>
    </source>
</evidence>
<proteinExistence type="predicted"/>
<dbReference type="AlphaFoldDB" id="A0A3M7PIY9"/>
<evidence type="ECO:0000256" key="1">
    <source>
        <dbReference type="SAM" id="MobiDB-lite"/>
    </source>
</evidence>
<feature type="compositionally biased region" description="Polar residues" evidence="1">
    <location>
        <begin position="128"/>
        <end position="139"/>
    </location>
</feature>
<feature type="region of interest" description="Disordered" evidence="1">
    <location>
        <begin position="80"/>
        <end position="102"/>
    </location>
</feature>
<feature type="region of interest" description="Disordered" evidence="1">
    <location>
        <begin position="1"/>
        <end position="23"/>
    </location>
</feature>
<dbReference type="EMBL" id="REGN01010423">
    <property type="protein sequence ID" value="RMZ99071.1"/>
    <property type="molecule type" value="Genomic_DNA"/>
</dbReference>
<sequence>MERVVKRYLMHNQGDSDDPKQNDFEDMRQDLQQVKYDIVNDLKKTREESLRNAFTINNGIQYIAEELLISNLDKKVEDHQTASKVESSETKSSSSERRASGHKLKDFINSNKLFFKSVSALNSKDRSNFGQKTPKSQHSGFKIDRISGVNSLDSEQDQEAKSGENQPIFGKTQSIEEFYQNRLAYDFQTLYENDL</sequence>
<organism evidence="2 3">
    <name type="scientific">Brachionus plicatilis</name>
    <name type="common">Marine rotifer</name>
    <name type="synonym">Brachionus muelleri</name>
    <dbReference type="NCBI Taxonomy" id="10195"/>
    <lineage>
        <taxon>Eukaryota</taxon>
        <taxon>Metazoa</taxon>
        <taxon>Spiralia</taxon>
        <taxon>Gnathifera</taxon>
        <taxon>Rotifera</taxon>
        <taxon>Eurotatoria</taxon>
        <taxon>Monogononta</taxon>
        <taxon>Pseudotrocha</taxon>
        <taxon>Ploima</taxon>
        <taxon>Brachionidae</taxon>
        <taxon>Brachionus</taxon>
    </lineage>
</organism>
<dbReference type="Proteomes" id="UP000276133">
    <property type="component" value="Unassembled WGS sequence"/>
</dbReference>
<keyword evidence="3" id="KW-1185">Reference proteome</keyword>
<gene>
    <name evidence="2" type="ORF">BpHYR1_036937</name>
</gene>
<reference evidence="2 3" key="1">
    <citation type="journal article" date="2018" name="Sci. Rep.">
        <title>Genomic signatures of local adaptation to the degree of environmental predictability in rotifers.</title>
        <authorList>
            <person name="Franch-Gras L."/>
            <person name="Hahn C."/>
            <person name="Garcia-Roger E.M."/>
            <person name="Carmona M.J."/>
            <person name="Serra M."/>
            <person name="Gomez A."/>
        </authorList>
    </citation>
    <scope>NUCLEOTIDE SEQUENCE [LARGE SCALE GENOMIC DNA]</scope>
    <source>
        <strain evidence="2">HYR1</strain>
    </source>
</reference>
<protein>
    <submittedName>
        <fullName evidence="2">Uncharacterized protein</fullName>
    </submittedName>
</protein>